<organism evidence="2 3">
    <name type="scientific">Pleurodeles waltl</name>
    <name type="common">Iberian ribbed newt</name>
    <dbReference type="NCBI Taxonomy" id="8319"/>
    <lineage>
        <taxon>Eukaryota</taxon>
        <taxon>Metazoa</taxon>
        <taxon>Chordata</taxon>
        <taxon>Craniata</taxon>
        <taxon>Vertebrata</taxon>
        <taxon>Euteleostomi</taxon>
        <taxon>Amphibia</taxon>
        <taxon>Batrachia</taxon>
        <taxon>Caudata</taxon>
        <taxon>Salamandroidea</taxon>
        <taxon>Salamandridae</taxon>
        <taxon>Pleurodelinae</taxon>
        <taxon>Pleurodeles</taxon>
    </lineage>
</organism>
<evidence type="ECO:0000313" key="3">
    <source>
        <dbReference type="Proteomes" id="UP001066276"/>
    </source>
</evidence>
<dbReference type="EMBL" id="JANPWB010000014">
    <property type="protein sequence ID" value="KAJ1100562.1"/>
    <property type="molecule type" value="Genomic_DNA"/>
</dbReference>
<dbReference type="AlphaFoldDB" id="A0AAV7MDJ5"/>
<feature type="compositionally biased region" description="Basic residues" evidence="1">
    <location>
        <begin position="1"/>
        <end position="20"/>
    </location>
</feature>
<reference evidence="2" key="1">
    <citation type="journal article" date="2022" name="bioRxiv">
        <title>Sequencing and chromosome-scale assembly of the giantPleurodeles waltlgenome.</title>
        <authorList>
            <person name="Brown T."/>
            <person name="Elewa A."/>
            <person name="Iarovenko S."/>
            <person name="Subramanian E."/>
            <person name="Araus A.J."/>
            <person name="Petzold A."/>
            <person name="Susuki M."/>
            <person name="Suzuki K.-i.T."/>
            <person name="Hayashi T."/>
            <person name="Toyoda A."/>
            <person name="Oliveira C."/>
            <person name="Osipova E."/>
            <person name="Leigh N.D."/>
            <person name="Simon A."/>
            <person name="Yun M.H."/>
        </authorList>
    </citation>
    <scope>NUCLEOTIDE SEQUENCE</scope>
    <source>
        <strain evidence="2">20211129_DDA</strain>
        <tissue evidence="2">Liver</tissue>
    </source>
</reference>
<feature type="region of interest" description="Disordered" evidence="1">
    <location>
        <begin position="1"/>
        <end position="49"/>
    </location>
</feature>
<gene>
    <name evidence="2" type="ORF">NDU88_005644</name>
</gene>
<evidence type="ECO:0000256" key="1">
    <source>
        <dbReference type="SAM" id="MobiDB-lite"/>
    </source>
</evidence>
<accession>A0AAV7MDJ5</accession>
<comment type="caution">
    <text evidence="2">The sequence shown here is derived from an EMBL/GenBank/DDBJ whole genome shotgun (WGS) entry which is preliminary data.</text>
</comment>
<keyword evidence="3" id="KW-1185">Reference proteome</keyword>
<dbReference type="Proteomes" id="UP001066276">
    <property type="component" value="Chromosome 10"/>
</dbReference>
<name>A0AAV7MDJ5_PLEWA</name>
<protein>
    <submittedName>
        <fullName evidence="2">Uncharacterized protein</fullName>
    </submittedName>
</protein>
<evidence type="ECO:0000313" key="2">
    <source>
        <dbReference type="EMBL" id="KAJ1100562.1"/>
    </source>
</evidence>
<sequence>MHRRPSRHRVTAHHRPHHCSSGRPPAPVRPHASVPNQGPPGRHRTRLPARAPAATLARCRTRQAPPFPLTCLSWGERYAVKQDRLTLRRSRSSLRLRPP</sequence>
<proteinExistence type="predicted"/>